<dbReference type="InterPro" id="IPR029787">
    <property type="entry name" value="Nucleotide_cyclase"/>
</dbReference>
<dbReference type="SMR" id="A0A1H5ZVZ0"/>
<organism evidence="3 6">
    <name type="scientific">Saccharopolyspora kobensis</name>
    <dbReference type="NCBI Taxonomy" id="146035"/>
    <lineage>
        <taxon>Bacteria</taxon>
        <taxon>Bacillati</taxon>
        <taxon>Actinomycetota</taxon>
        <taxon>Actinomycetes</taxon>
        <taxon>Pseudonocardiales</taxon>
        <taxon>Pseudonocardiaceae</taxon>
        <taxon>Saccharopolyspora</taxon>
    </lineage>
</organism>
<proteinExistence type="predicted"/>
<feature type="transmembrane region" description="Helical" evidence="1">
    <location>
        <begin position="52"/>
        <end position="71"/>
    </location>
</feature>
<keyword evidence="1" id="KW-0472">Membrane</keyword>
<evidence type="ECO:0000256" key="1">
    <source>
        <dbReference type="SAM" id="Phobius"/>
    </source>
</evidence>
<feature type="transmembrane region" description="Helical" evidence="1">
    <location>
        <begin position="156"/>
        <end position="180"/>
    </location>
</feature>
<dbReference type="AlphaFoldDB" id="A0A1H5ZVZ0"/>
<feature type="transmembrane region" description="Helical" evidence="1">
    <location>
        <begin position="25"/>
        <end position="46"/>
    </location>
</feature>
<reference evidence="5 6" key="2">
    <citation type="submission" date="2016-10" db="EMBL/GenBank/DDBJ databases">
        <authorList>
            <person name="Varghese N."/>
            <person name="Submissions S."/>
        </authorList>
    </citation>
    <scope>NUCLEOTIDE SEQUENCE [LARGE SCALE GENOMIC DNA]</scope>
    <source>
        <strain evidence="6">ATCC 20501</strain>
        <strain evidence="4 5">CGMCC 4.3529</strain>
    </source>
</reference>
<dbReference type="SUPFAM" id="SSF55073">
    <property type="entry name" value="Nucleotide cyclase"/>
    <property type="match status" value="1"/>
</dbReference>
<dbReference type="InterPro" id="IPR000160">
    <property type="entry name" value="GGDEF_dom"/>
</dbReference>
<dbReference type="GO" id="GO:0052621">
    <property type="term" value="F:diguanylate cyclase activity"/>
    <property type="evidence" value="ECO:0007669"/>
    <property type="project" value="TreeGrafter"/>
</dbReference>
<dbReference type="PANTHER" id="PTHR45138:SF9">
    <property type="entry name" value="DIGUANYLATE CYCLASE DGCM-RELATED"/>
    <property type="match status" value="1"/>
</dbReference>
<feature type="transmembrane region" description="Helical" evidence="1">
    <location>
        <begin position="222"/>
        <end position="243"/>
    </location>
</feature>
<dbReference type="Pfam" id="PF00990">
    <property type="entry name" value="GGDEF"/>
    <property type="match status" value="1"/>
</dbReference>
<gene>
    <name evidence="3" type="ORF">SAMN02982929_02019</name>
    <name evidence="4" type="ORF">SAMN05216506_10980</name>
</gene>
<dbReference type="Gene3D" id="3.30.70.270">
    <property type="match status" value="1"/>
</dbReference>
<accession>A0A1I1Y648</accession>
<evidence type="ECO:0000313" key="3">
    <source>
        <dbReference type="EMBL" id="SEG40361.1"/>
    </source>
</evidence>
<feature type="transmembrane region" description="Helical" evidence="1">
    <location>
        <begin position="192"/>
        <end position="210"/>
    </location>
</feature>
<evidence type="ECO:0000313" key="4">
    <source>
        <dbReference type="EMBL" id="SFE15061.1"/>
    </source>
</evidence>
<dbReference type="CDD" id="cd01949">
    <property type="entry name" value="GGDEF"/>
    <property type="match status" value="1"/>
</dbReference>
<evidence type="ECO:0000259" key="2">
    <source>
        <dbReference type="PROSITE" id="PS50887"/>
    </source>
</evidence>
<reference evidence="3" key="1">
    <citation type="submission" date="2016-10" db="EMBL/GenBank/DDBJ databases">
        <authorList>
            <person name="de Groot N.N."/>
        </authorList>
    </citation>
    <scope>NUCLEOTIDE SEQUENCE [LARGE SCALE GENOMIC DNA]</scope>
    <source>
        <strain evidence="3">ATCC 20501</strain>
    </source>
</reference>
<sequence>MFRTAWARPVCHSGEVRAPARPSRWLVVLGLAVLAVAATAVFLIWSNPAARFADDLAAVVSAIVATATYAWTGWSRTGPERRWRLLMAAGLGGWAAAHAVWTWHRAANGEPVAVPGVASALYLVLPVGVFAALMVIARADHATLRSYETTEPPRVLLLDGLIVAASITALAREVLALGGAPEGFAPAVLVRISYTVGDVVLIVLALLMAIGLRCMSRARQVWLVLGLCAIGAGDFTYACNTITDAATPGAAELGYLAGMLLLIPAALAPAQQPVIRRRSISLALLAVPYVPLAVVLAMVVINVAGGSPYPDVIYVLSVIIALVVLRHIANLLELHRSHQRLARAILRDPLTGVANRVQLADLFDEALSSPRYEERGLIYVDLNDFKAVNDELGHRAGDELLRITAHRLRRCVREDDTVARIGGDEFVILLVPPPKDPESLVQRLADAVAQPVVLSGVKTPVRITASLGYHRIAPGQHPSDALAHADRAMYRDKRGRVN</sequence>
<dbReference type="NCBIfam" id="TIGR00254">
    <property type="entry name" value="GGDEF"/>
    <property type="match status" value="1"/>
</dbReference>
<feature type="transmembrane region" description="Helical" evidence="1">
    <location>
        <begin position="83"/>
        <end position="101"/>
    </location>
</feature>
<feature type="transmembrane region" description="Helical" evidence="1">
    <location>
        <begin position="280"/>
        <end position="301"/>
    </location>
</feature>
<keyword evidence="1" id="KW-0812">Transmembrane</keyword>
<keyword evidence="1" id="KW-1133">Transmembrane helix</keyword>
<keyword evidence="5" id="KW-1185">Reference proteome</keyword>
<dbReference type="SMART" id="SM00267">
    <property type="entry name" value="GGDEF"/>
    <property type="match status" value="1"/>
</dbReference>
<dbReference type="Proteomes" id="UP000236729">
    <property type="component" value="Unassembled WGS sequence"/>
</dbReference>
<feature type="transmembrane region" description="Helical" evidence="1">
    <location>
        <begin position="249"/>
        <end position="268"/>
    </location>
</feature>
<dbReference type="InterPro" id="IPR050469">
    <property type="entry name" value="Diguanylate_Cyclase"/>
</dbReference>
<dbReference type="EMBL" id="FOME01000009">
    <property type="protein sequence ID" value="SFE15061.1"/>
    <property type="molecule type" value="Genomic_DNA"/>
</dbReference>
<feature type="transmembrane region" description="Helical" evidence="1">
    <location>
        <begin position="113"/>
        <end position="136"/>
    </location>
</feature>
<feature type="transmembrane region" description="Helical" evidence="1">
    <location>
        <begin position="313"/>
        <end position="332"/>
    </location>
</feature>
<evidence type="ECO:0000313" key="6">
    <source>
        <dbReference type="Proteomes" id="UP000236729"/>
    </source>
</evidence>
<protein>
    <submittedName>
        <fullName evidence="3">Diguanylate cyclase (GGDEF) domain-containing protein</fullName>
    </submittedName>
</protein>
<dbReference type="Proteomes" id="UP000199690">
    <property type="component" value="Unassembled WGS sequence"/>
</dbReference>
<accession>A0A1H5ZVZ0</accession>
<dbReference type="InterPro" id="IPR043128">
    <property type="entry name" value="Rev_trsase/Diguanyl_cyclase"/>
</dbReference>
<name>A0A1H5ZVZ0_9PSEU</name>
<dbReference type="PANTHER" id="PTHR45138">
    <property type="entry name" value="REGULATORY COMPONENTS OF SENSORY TRANSDUCTION SYSTEM"/>
    <property type="match status" value="1"/>
</dbReference>
<dbReference type="PROSITE" id="PS50887">
    <property type="entry name" value="GGDEF"/>
    <property type="match status" value="1"/>
</dbReference>
<feature type="domain" description="GGDEF" evidence="2">
    <location>
        <begin position="373"/>
        <end position="498"/>
    </location>
</feature>
<evidence type="ECO:0000313" key="5">
    <source>
        <dbReference type="Proteomes" id="UP000199690"/>
    </source>
</evidence>
<dbReference type="EMBL" id="FNVB01000003">
    <property type="protein sequence ID" value="SEG40361.1"/>
    <property type="molecule type" value="Genomic_DNA"/>
</dbReference>